<evidence type="ECO:0000313" key="2">
    <source>
        <dbReference type="EMBL" id="ONM03755.1"/>
    </source>
</evidence>
<dbReference type="PaxDb" id="4577-GRMZM2G004191_P02"/>
<reference evidence="1" key="1">
    <citation type="journal article" date="2009" name="Plant Mol. Biol.">
        <title>Insights into corn genes derived from large-scale cDNA sequencing.</title>
        <authorList>
            <person name="Alexandrov N.N."/>
            <person name="Brover V.V."/>
            <person name="Freidin S."/>
            <person name="Troukhan M.E."/>
            <person name="Tatarinova T.V."/>
            <person name="Zhang H."/>
            <person name="Swaller T.J."/>
            <person name="Lu Y.P."/>
            <person name="Bouck J."/>
            <person name="Flavell R.B."/>
            <person name="Feldmann K.A."/>
        </authorList>
    </citation>
    <scope>NUCLEOTIDE SEQUENCE</scope>
</reference>
<name>B6SKW4_MAIZE</name>
<dbReference type="ExpressionAtlas" id="B6SKW4">
    <property type="expression patterns" value="baseline and differential"/>
</dbReference>
<organism evidence="1">
    <name type="scientific">Zea mays</name>
    <name type="common">Maize</name>
    <dbReference type="NCBI Taxonomy" id="4577"/>
    <lineage>
        <taxon>Eukaryota</taxon>
        <taxon>Viridiplantae</taxon>
        <taxon>Streptophyta</taxon>
        <taxon>Embryophyta</taxon>
        <taxon>Tracheophyta</taxon>
        <taxon>Spermatophyta</taxon>
        <taxon>Magnoliopsida</taxon>
        <taxon>Liliopsida</taxon>
        <taxon>Poales</taxon>
        <taxon>Poaceae</taxon>
        <taxon>PACMAD clade</taxon>
        <taxon>Panicoideae</taxon>
        <taxon>Andropogonodae</taxon>
        <taxon>Andropogoneae</taxon>
        <taxon>Tripsacinae</taxon>
        <taxon>Zea</taxon>
    </lineage>
</organism>
<dbReference type="EMBL" id="EU970329">
    <property type="protein sequence ID" value="ACG42447.1"/>
    <property type="molecule type" value="mRNA"/>
</dbReference>
<proteinExistence type="evidence at transcript level"/>
<accession>B6SKW4</accession>
<dbReference type="EMBL" id="CM007647">
    <property type="protein sequence ID" value="ONM03755.1"/>
    <property type="molecule type" value="Genomic_DNA"/>
</dbReference>
<protein>
    <submittedName>
        <fullName evidence="1">Uncharacterized protein</fullName>
    </submittedName>
</protein>
<reference evidence="2" key="2">
    <citation type="submission" date="2015-12" db="EMBL/GenBank/DDBJ databases">
        <title>Update maize B73 reference genome by single molecule sequencing technologies.</title>
        <authorList>
            <consortium name="Maize Genome Sequencing Project"/>
            <person name="Ware D."/>
        </authorList>
    </citation>
    <scope>NUCLEOTIDE SEQUENCE [LARGE SCALE GENOMIC DNA]</scope>
    <source>
        <tissue evidence="2">Seedling</tissue>
    </source>
</reference>
<dbReference type="EMBL" id="EU953379">
    <property type="protein sequence ID" value="ACG25497.1"/>
    <property type="molecule type" value="mRNA"/>
</dbReference>
<dbReference type="HOGENOM" id="CLU_984708_0_0_1"/>
<dbReference type="InParanoid" id="B6SKW4"/>
<gene>
    <name evidence="2" type="ORF">ZEAMMB73_Zm00001d031843</name>
</gene>
<sequence length="283" mass="30077">MDDGRRAPGTGLYSELPGAESLPAMVLAGLQLALSRALVPRPKFFSPARQLGSLQAAAPEILSLPQHVFFPIVPWPRAAGAPCSPRSGSVSGSSRAFRSPCVRSRAPPRPIAALQRLLAMAGLALAPCSAADLSVLVLILDATAPQPRHEPGCVCPLLWLAGGQCPRPAFSLPCLGLAHPCRSAMLCGGAPHRHRFNRSALFPGQRSTLSFYLPAPLFHLQLVEVDLGSVPIAVELPDTFLSARSSSVLTRSRARGFKAMHIRRAALSVDVHSRQTSPSTLFK</sequence>
<dbReference type="AlphaFoldDB" id="B6SKW4"/>
<evidence type="ECO:0000313" key="1">
    <source>
        <dbReference type="EMBL" id="ACG25497.1"/>
    </source>
</evidence>